<dbReference type="RefSeq" id="WP_010652926.1">
    <property type="nucleotide sequence ID" value="NZ_JAPHOO010000001.1"/>
</dbReference>
<dbReference type="Proteomes" id="UP000254554">
    <property type="component" value="Unassembled WGS sequence"/>
</dbReference>
<evidence type="ECO:0000256" key="1">
    <source>
        <dbReference type="ARBA" id="ARBA00010716"/>
    </source>
</evidence>
<dbReference type="GO" id="GO:0008448">
    <property type="term" value="F:N-acetylglucosamine-6-phosphate deacetylase activity"/>
    <property type="evidence" value="ECO:0007669"/>
    <property type="project" value="UniProtKB-EC"/>
</dbReference>
<gene>
    <name evidence="3" type="primary">nagA</name>
    <name evidence="3" type="ORF">NCTC11370_00687</name>
</gene>
<keyword evidence="4" id="KW-1185">Reference proteome</keyword>
<dbReference type="EMBL" id="UGGT01000001">
    <property type="protein sequence ID" value="STO20628.1"/>
    <property type="molecule type" value="Genomic_DNA"/>
</dbReference>
<dbReference type="EC" id="3.5.1.25" evidence="3"/>
<dbReference type="GeneID" id="93292690"/>
<dbReference type="AlphaFoldDB" id="A0A377G8E9"/>
<dbReference type="Gene3D" id="3.20.20.140">
    <property type="entry name" value="Metal-dependent hydrolases"/>
    <property type="match status" value="1"/>
</dbReference>
<dbReference type="InterPro" id="IPR032466">
    <property type="entry name" value="Metal_Hydrolase"/>
</dbReference>
<dbReference type="STRING" id="1094715.GCA_000236165_01734"/>
<reference evidence="3 4" key="1">
    <citation type="submission" date="2018-06" db="EMBL/GenBank/DDBJ databases">
        <authorList>
            <consortium name="Pathogen Informatics"/>
            <person name="Doyle S."/>
        </authorList>
    </citation>
    <scope>NUCLEOTIDE SEQUENCE [LARGE SCALE GENOMIC DNA]</scope>
    <source>
        <strain evidence="3 4">NCTC11370</strain>
    </source>
</reference>
<dbReference type="GO" id="GO:0006046">
    <property type="term" value="P:N-acetylglucosamine catabolic process"/>
    <property type="evidence" value="ECO:0007669"/>
    <property type="project" value="TreeGrafter"/>
</dbReference>
<evidence type="ECO:0000313" key="4">
    <source>
        <dbReference type="Proteomes" id="UP000254554"/>
    </source>
</evidence>
<sequence length="473" mass="51557">MLIQNIYVYNDKGIRELKHVQLTETGVRIIFNLDDDLSSIQDPKIVDSKGCHFLMPGMLDSHVHGQGGGDFSNPGEMNDEVLERITQALGKTGLSYALATLVSLPIPDLKKSLAKINDFIEKQEQHPTPGCTQIVGVHLEGPFISESCKGAHAKDALQDSISMKKFREIIDAAPKVKQWKITLAADLPGAEEFIKQAKALEEEGIFVKVFIGHCNPKDKGAIGRAVAAGACGFTHLGNGCQESCSRETQPLTLHDAKSHLVQWILENPELCPPGVELISDGGVHLSPSFISLIQNTIKNKIILVTDALGPTGCPDGSYTLGSLNIRKEHNSFYLADKMGNFLLKEGRLPSGENGLVKTLAGSAAPLSFCVRKYFETMQNESVEKRMDALYTALVTNPRNTSLSMEAIHNLPDDNNFSIFDNKGQLILSGCHGKIMEHQPLHSPMPGLLSFGLLAPNASIEAIRPESEFNPVFN</sequence>
<name>A0A377G8E9_9GAMM</name>
<dbReference type="OrthoDB" id="9776488at2"/>
<proteinExistence type="inferred from homology"/>
<keyword evidence="2 3" id="KW-0378">Hydrolase</keyword>
<protein>
    <submittedName>
        <fullName evidence="3">N-acetylglucosamine-6-phosphate deacetylase</fullName>
        <ecNumber evidence="3">3.5.1.25</ecNumber>
    </submittedName>
</protein>
<accession>A0A377G8E9</accession>
<dbReference type="PANTHER" id="PTHR11113">
    <property type="entry name" value="N-ACETYLGLUCOSAMINE-6-PHOSPHATE DEACETYLASE"/>
    <property type="match status" value="1"/>
</dbReference>
<dbReference type="SUPFAM" id="SSF51556">
    <property type="entry name" value="Metallo-dependent hydrolases"/>
    <property type="match status" value="1"/>
</dbReference>
<comment type="similarity">
    <text evidence="1">Belongs to the metallo-dependent hydrolases superfamily. NagA family.</text>
</comment>
<evidence type="ECO:0000256" key="2">
    <source>
        <dbReference type="ARBA" id="ARBA00022801"/>
    </source>
</evidence>
<organism evidence="3 4">
    <name type="scientific">Fluoribacter dumoffii</name>
    <dbReference type="NCBI Taxonomy" id="463"/>
    <lineage>
        <taxon>Bacteria</taxon>
        <taxon>Pseudomonadati</taxon>
        <taxon>Pseudomonadota</taxon>
        <taxon>Gammaproteobacteria</taxon>
        <taxon>Legionellales</taxon>
        <taxon>Legionellaceae</taxon>
        <taxon>Fluoribacter</taxon>
    </lineage>
</organism>
<evidence type="ECO:0000313" key="3">
    <source>
        <dbReference type="EMBL" id="STO20628.1"/>
    </source>
</evidence>
<dbReference type="PANTHER" id="PTHR11113:SF14">
    <property type="entry name" value="N-ACETYLGLUCOSAMINE-6-PHOSPHATE DEACETYLASE"/>
    <property type="match status" value="1"/>
</dbReference>